<dbReference type="AlphaFoldDB" id="A0A3R9P3G2"/>
<dbReference type="EMBL" id="RBVX01000040">
    <property type="protein sequence ID" value="RSL30243.1"/>
    <property type="molecule type" value="Genomic_DNA"/>
</dbReference>
<sequence length="564" mass="64961">MKTDQKGRGAMHLFDIEDVIDEDTFSRGMMYIVEELVTKIQEPNRNHFVIEVEGVEDYTVDVVLDDEQNIVKTFCDCQIPGRSYCEHTAAALIALGEHKKDEDPEMEAAAHPDFETALASLSREKLAKLMRGAATKYPEVKQQVLAAFDAPADPVASARKLVKDYIESYERDGFIAFHDVSAALEGAHMVLEQVEEKAADGEAEQAMRLCLAVLAEVVDMLAYADDSGGEPGLVIHQSLVLIHQAAAVGVTKLSETRKERVFDILLAEAAEPRYDDMMEWRTSLLQACIYVSDMVERRNRLETKIKQLLESYPEDSWRAVVYEPLMKRIQLEIIETYDSEAAVNAYLSENMAYPEFREKAVDRLLDKKEYEEVLEICEKGLQTDKRPNLRRKWNEYKLHVYEQTNNVEKQKALLLELLQDGEDRHYERLKRLYAPEEWQEVMQKILDDFDQNGRPMPAYLTVLTEERLAGRILDYCRQQPRRILKLYPYVAEDYPEAVQDLFAGVIREAAEHSWDLKKYRSVCKHIQELAKACGQSAADELRDELIDVYQRRPAFVDELEKNIT</sequence>
<keyword evidence="1" id="KW-0479">Metal-binding</keyword>
<keyword evidence="1" id="KW-0862">Zinc</keyword>
<keyword evidence="1" id="KW-0863">Zinc-finger</keyword>
<proteinExistence type="predicted"/>
<reference evidence="3 4" key="1">
    <citation type="submission" date="2018-10" db="EMBL/GenBank/DDBJ databases">
        <title>Draft genome sequence of Bacillus salarius IM0101, isolated from a hypersaline soil in Inner Mongolia, China.</title>
        <authorList>
            <person name="Yamprayoonswat W."/>
            <person name="Boonvisut S."/>
            <person name="Jumpathong W."/>
            <person name="Sittihan S."/>
            <person name="Ruangsuj P."/>
            <person name="Wanthongcharoen S."/>
            <person name="Thongpramul N."/>
            <person name="Pimmason S."/>
            <person name="Yu B."/>
            <person name="Yasawong M."/>
        </authorList>
    </citation>
    <scope>NUCLEOTIDE SEQUENCE [LARGE SCALE GENOMIC DNA]</scope>
    <source>
        <strain evidence="3 4">IM0101</strain>
    </source>
</reference>
<evidence type="ECO:0000259" key="2">
    <source>
        <dbReference type="PROSITE" id="PS50966"/>
    </source>
</evidence>
<keyword evidence="4" id="KW-1185">Reference proteome</keyword>
<dbReference type="Proteomes" id="UP000275076">
    <property type="component" value="Unassembled WGS sequence"/>
</dbReference>
<evidence type="ECO:0000256" key="1">
    <source>
        <dbReference type="PROSITE-ProRule" id="PRU00325"/>
    </source>
</evidence>
<dbReference type="RefSeq" id="WP_125560960.1">
    <property type="nucleotide sequence ID" value="NZ_RBVX01000040.1"/>
</dbReference>
<comment type="caution">
    <text evidence="3">The sequence shown here is derived from an EMBL/GenBank/DDBJ whole genome shotgun (WGS) entry which is preliminary data.</text>
</comment>
<dbReference type="OrthoDB" id="26424at2"/>
<accession>A0A3R9P3G2</accession>
<protein>
    <recommendedName>
        <fullName evidence="2">SWIM-type domain-containing protein</fullName>
    </recommendedName>
</protein>
<evidence type="ECO:0000313" key="4">
    <source>
        <dbReference type="Proteomes" id="UP000275076"/>
    </source>
</evidence>
<dbReference type="GO" id="GO:0008270">
    <property type="term" value="F:zinc ion binding"/>
    <property type="evidence" value="ECO:0007669"/>
    <property type="project" value="UniProtKB-KW"/>
</dbReference>
<name>A0A3R9P3G2_9BACI</name>
<dbReference type="InterPro" id="IPR007527">
    <property type="entry name" value="Znf_SWIM"/>
</dbReference>
<dbReference type="Pfam" id="PF04434">
    <property type="entry name" value="SWIM"/>
    <property type="match status" value="1"/>
</dbReference>
<dbReference type="PROSITE" id="PS50966">
    <property type="entry name" value="ZF_SWIM"/>
    <property type="match status" value="1"/>
</dbReference>
<gene>
    <name evidence="3" type="ORF">D7Z54_26930</name>
</gene>
<evidence type="ECO:0000313" key="3">
    <source>
        <dbReference type="EMBL" id="RSL30243.1"/>
    </source>
</evidence>
<feature type="domain" description="SWIM-type" evidence="2">
    <location>
        <begin position="58"/>
        <end position="96"/>
    </location>
</feature>
<organism evidence="3 4">
    <name type="scientific">Salibacterium salarium</name>
    <dbReference type="NCBI Taxonomy" id="284579"/>
    <lineage>
        <taxon>Bacteria</taxon>
        <taxon>Bacillati</taxon>
        <taxon>Bacillota</taxon>
        <taxon>Bacilli</taxon>
        <taxon>Bacillales</taxon>
        <taxon>Bacillaceae</taxon>
    </lineage>
</organism>